<dbReference type="Pfam" id="PF12311">
    <property type="entry name" value="DUF3632"/>
    <property type="match status" value="1"/>
</dbReference>
<keyword evidence="2" id="KW-1185">Reference proteome</keyword>
<organism evidence="1 2">
    <name type="scientific">Pholiota conissans</name>
    <dbReference type="NCBI Taxonomy" id="109636"/>
    <lineage>
        <taxon>Eukaryota</taxon>
        <taxon>Fungi</taxon>
        <taxon>Dikarya</taxon>
        <taxon>Basidiomycota</taxon>
        <taxon>Agaricomycotina</taxon>
        <taxon>Agaricomycetes</taxon>
        <taxon>Agaricomycetidae</taxon>
        <taxon>Agaricales</taxon>
        <taxon>Agaricineae</taxon>
        <taxon>Strophariaceae</taxon>
        <taxon>Pholiota</taxon>
    </lineage>
</organism>
<dbReference type="OrthoDB" id="3350591at2759"/>
<comment type="caution">
    <text evidence="1">The sequence shown here is derived from an EMBL/GenBank/DDBJ whole genome shotgun (WGS) entry which is preliminary data.</text>
</comment>
<accession>A0A9P5YK25</accession>
<dbReference type="PANTHER" id="PTHR38797:SF4">
    <property type="entry name" value="NUCLEAR PORE COMPLEX PROTEIN NUP85"/>
    <property type="match status" value="1"/>
</dbReference>
<reference evidence="1" key="1">
    <citation type="submission" date="2020-11" db="EMBL/GenBank/DDBJ databases">
        <authorList>
            <consortium name="DOE Joint Genome Institute"/>
            <person name="Ahrendt S."/>
            <person name="Riley R."/>
            <person name="Andreopoulos W."/>
            <person name="Labutti K."/>
            <person name="Pangilinan J."/>
            <person name="Ruiz-Duenas F.J."/>
            <person name="Barrasa J.M."/>
            <person name="Sanchez-Garcia M."/>
            <person name="Camarero S."/>
            <person name="Miyauchi S."/>
            <person name="Serrano A."/>
            <person name="Linde D."/>
            <person name="Babiker R."/>
            <person name="Drula E."/>
            <person name="Ayuso-Fernandez I."/>
            <person name="Pacheco R."/>
            <person name="Padilla G."/>
            <person name="Ferreira P."/>
            <person name="Barriuso J."/>
            <person name="Kellner H."/>
            <person name="Castanera R."/>
            <person name="Alfaro M."/>
            <person name="Ramirez L."/>
            <person name="Pisabarro A.G."/>
            <person name="Kuo A."/>
            <person name="Tritt A."/>
            <person name="Lipzen A."/>
            <person name="He G."/>
            <person name="Yan M."/>
            <person name="Ng V."/>
            <person name="Cullen D."/>
            <person name="Martin F."/>
            <person name="Rosso M.-N."/>
            <person name="Henrissat B."/>
            <person name="Hibbett D."/>
            <person name="Martinez A.T."/>
            <person name="Grigoriev I.V."/>
        </authorList>
    </citation>
    <scope>NUCLEOTIDE SEQUENCE</scope>
    <source>
        <strain evidence="1">CIRM-BRFM 674</strain>
    </source>
</reference>
<dbReference type="Proteomes" id="UP000807469">
    <property type="component" value="Unassembled WGS sequence"/>
</dbReference>
<evidence type="ECO:0000313" key="1">
    <source>
        <dbReference type="EMBL" id="KAF9470368.1"/>
    </source>
</evidence>
<proteinExistence type="predicted"/>
<dbReference type="PANTHER" id="PTHR38797">
    <property type="entry name" value="NUCLEAR PORE COMPLEX PROTEIN NUP85-RELATED"/>
    <property type="match status" value="1"/>
</dbReference>
<protein>
    <submittedName>
        <fullName evidence="1">Uncharacterized protein</fullName>
    </submittedName>
</protein>
<dbReference type="InterPro" id="IPR022085">
    <property type="entry name" value="OpdG"/>
</dbReference>
<name>A0A9P5YK25_9AGAR</name>
<dbReference type="InterPro" id="IPR053204">
    <property type="entry name" value="Oxopyrrolidines_Biosynth-assoc"/>
</dbReference>
<sequence>MERKVFSILEAYLQPTSDISAATAAAQIDELFPTDSLTGPAAETALTHFWSLFIVFVEQIPDWENPAQKKLIALIQALCQLPNQRPLDLSGCDWNYGQLTLWKDLPTLDGVLVDNVESHAIIIADDSEDEKRSRVRNLNFQSFAAQLTAEGLFDVSRAAVYSFSGALEEDPDSESIESANKVGTHLDAYILPINVWISLAAKRIWELCKVNGEGALRNDMPGGAHWTGKEGFSVERWQFWKQRLDEVAVTTEASDQTRAIAKAMKEKMVAVEA</sequence>
<dbReference type="EMBL" id="MU156042">
    <property type="protein sequence ID" value="KAF9470368.1"/>
    <property type="molecule type" value="Genomic_DNA"/>
</dbReference>
<dbReference type="AlphaFoldDB" id="A0A9P5YK25"/>
<evidence type="ECO:0000313" key="2">
    <source>
        <dbReference type="Proteomes" id="UP000807469"/>
    </source>
</evidence>
<gene>
    <name evidence="1" type="ORF">BDN70DRAFT_821464</name>
</gene>